<feature type="region of interest" description="Disordered" evidence="8">
    <location>
        <begin position="137"/>
        <end position="157"/>
    </location>
</feature>
<dbReference type="CDD" id="cd00006">
    <property type="entry name" value="PTS_IIA_man"/>
    <property type="match status" value="1"/>
</dbReference>
<feature type="domain" description="PTS EIIA type-4" evidence="9">
    <location>
        <begin position="1"/>
        <end position="123"/>
    </location>
</feature>
<dbReference type="PANTHER" id="PTHR33799:SF1">
    <property type="entry name" value="PTS SYSTEM MANNOSE-SPECIFIC EIIAB COMPONENT-RELATED"/>
    <property type="match status" value="1"/>
</dbReference>
<dbReference type="RefSeq" id="WP_290321042.1">
    <property type="nucleotide sequence ID" value="NZ_JAUFPN010000312.1"/>
</dbReference>
<organism evidence="10 11">
    <name type="scientific">Paeniroseomonas aquatica</name>
    <dbReference type="NCBI Taxonomy" id="373043"/>
    <lineage>
        <taxon>Bacteria</taxon>
        <taxon>Pseudomonadati</taxon>
        <taxon>Pseudomonadota</taxon>
        <taxon>Alphaproteobacteria</taxon>
        <taxon>Acetobacterales</taxon>
        <taxon>Acetobacteraceae</taxon>
        <taxon>Paeniroseomonas</taxon>
    </lineage>
</organism>
<evidence type="ECO:0000256" key="6">
    <source>
        <dbReference type="ARBA" id="ARBA00022683"/>
    </source>
</evidence>
<accession>A0ABT8AHJ7</accession>
<evidence type="ECO:0000256" key="1">
    <source>
        <dbReference type="ARBA" id="ARBA00004496"/>
    </source>
</evidence>
<name>A0ABT8AHJ7_9PROT</name>
<evidence type="ECO:0000313" key="11">
    <source>
        <dbReference type="Proteomes" id="UP001529369"/>
    </source>
</evidence>
<dbReference type="InterPro" id="IPR004701">
    <property type="entry name" value="PTS_EIIA_man-typ"/>
</dbReference>
<dbReference type="InterPro" id="IPR033887">
    <property type="entry name" value="PTS_IIA_man"/>
</dbReference>
<dbReference type="InterPro" id="IPR036662">
    <property type="entry name" value="PTS_EIIA_man-typ_sf"/>
</dbReference>
<feature type="compositionally biased region" description="Gly residues" evidence="8">
    <location>
        <begin position="139"/>
        <end position="157"/>
    </location>
</feature>
<evidence type="ECO:0000313" key="10">
    <source>
        <dbReference type="EMBL" id="MDN3568921.1"/>
    </source>
</evidence>
<keyword evidence="3" id="KW-0963">Cytoplasm</keyword>
<keyword evidence="6" id="KW-0598">Phosphotransferase system</keyword>
<dbReference type="Proteomes" id="UP001529369">
    <property type="component" value="Unassembled WGS sequence"/>
</dbReference>
<evidence type="ECO:0000256" key="8">
    <source>
        <dbReference type="SAM" id="MobiDB-lite"/>
    </source>
</evidence>
<keyword evidence="7" id="KW-0418">Kinase</keyword>
<dbReference type="PANTHER" id="PTHR33799">
    <property type="entry name" value="PTS PERMEASE-RELATED-RELATED"/>
    <property type="match status" value="1"/>
</dbReference>
<proteinExistence type="predicted"/>
<dbReference type="Gene3D" id="3.40.50.510">
    <property type="entry name" value="Phosphotransferase system, mannose-type IIA component"/>
    <property type="match status" value="1"/>
</dbReference>
<dbReference type="EMBL" id="JAUFPN010000312">
    <property type="protein sequence ID" value="MDN3568921.1"/>
    <property type="molecule type" value="Genomic_DNA"/>
</dbReference>
<dbReference type="SUPFAM" id="SSF53062">
    <property type="entry name" value="PTS system fructose IIA component-like"/>
    <property type="match status" value="1"/>
</dbReference>
<comment type="caution">
    <text evidence="10">The sequence shown here is derived from an EMBL/GenBank/DDBJ whole genome shotgun (WGS) entry which is preliminary data.</text>
</comment>
<dbReference type="InterPro" id="IPR051471">
    <property type="entry name" value="Bacterial_PTS_sugar_comp"/>
</dbReference>
<evidence type="ECO:0000259" key="9">
    <source>
        <dbReference type="PROSITE" id="PS51096"/>
    </source>
</evidence>
<dbReference type="Pfam" id="PF03610">
    <property type="entry name" value="EIIA-man"/>
    <property type="match status" value="1"/>
</dbReference>
<keyword evidence="2" id="KW-0813">Transport</keyword>
<reference evidence="11" key="1">
    <citation type="journal article" date="2019" name="Int. J. Syst. Evol. Microbiol.">
        <title>The Global Catalogue of Microorganisms (GCM) 10K type strain sequencing project: providing services to taxonomists for standard genome sequencing and annotation.</title>
        <authorList>
            <consortium name="The Broad Institute Genomics Platform"/>
            <consortium name="The Broad Institute Genome Sequencing Center for Infectious Disease"/>
            <person name="Wu L."/>
            <person name="Ma J."/>
        </authorList>
    </citation>
    <scope>NUCLEOTIDE SEQUENCE [LARGE SCALE GENOMIC DNA]</scope>
    <source>
        <strain evidence="11">CECT 7131</strain>
    </source>
</reference>
<evidence type="ECO:0000256" key="4">
    <source>
        <dbReference type="ARBA" id="ARBA00022597"/>
    </source>
</evidence>
<evidence type="ECO:0000256" key="3">
    <source>
        <dbReference type="ARBA" id="ARBA00022490"/>
    </source>
</evidence>
<evidence type="ECO:0000256" key="2">
    <source>
        <dbReference type="ARBA" id="ARBA00022448"/>
    </source>
</evidence>
<keyword evidence="5" id="KW-0808">Transferase</keyword>
<dbReference type="PROSITE" id="PS51096">
    <property type="entry name" value="PTS_EIIA_TYPE_4"/>
    <property type="match status" value="1"/>
</dbReference>
<sequence>MIGLVLVTHGRLADELRLAMEHVVGPQRAVSTVCIGPDDDMEGRRQDIRDSIAAVEQGDGVVVLTDIMGGTPCNLAVSLADHNHVEVIAGVNLPLLVKLAKIRSSEPLAEAVDHATAAGRKYIAAAGDIPNGIARVNGGANGNGPNGKGQANGGNKP</sequence>
<keyword evidence="11" id="KW-1185">Reference proteome</keyword>
<keyword evidence="4 10" id="KW-0762">Sugar transport</keyword>
<gene>
    <name evidence="10" type="ORF">QWZ14_31470</name>
</gene>
<evidence type="ECO:0000256" key="7">
    <source>
        <dbReference type="ARBA" id="ARBA00022777"/>
    </source>
</evidence>
<protein>
    <submittedName>
        <fullName evidence="10">PTS sugar transporter subunit IIA</fullName>
    </submittedName>
</protein>
<evidence type="ECO:0000256" key="5">
    <source>
        <dbReference type="ARBA" id="ARBA00022679"/>
    </source>
</evidence>
<comment type="subcellular location">
    <subcellularLocation>
        <location evidence="1">Cytoplasm</location>
    </subcellularLocation>
</comment>